<feature type="chain" id="PRO_5035174782" evidence="1">
    <location>
        <begin position="25"/>
        <end position="181"/>
    </location>
</feature>
<dbReference type="EMBL" id="JACNJZ010000076">
    <property type="protein sequence ID" value="MBC8317202.1"/>
    <property type="molecule type" value="Genomic_DNA"/>
</dbReference>
<accession>A0A8J6NCR2</accession>
<keyword evidence="1" id="KW-0732">Signal</keyword>
<name>A0A8J6NCR2_9BACT</name>
<comment type="caution">
    <text evidence="2">The sequence shown here is derived from an EMBL/GenBank/DDBJ whole genome shotgun (WGS) entry which is preliminary data.</text>
</comment>
<gene>
    <name evidence="2" type="ORF">H8E41_04800</name>
</gene>
<protein>
    <submittedName>
        <fullName evidence="2">YfiR family protein</fullName>
    </submittedName>
</protein>
<feature type="signal peptide" evidence="1">
    <location>
        <begin position="1"/>
        <end position="24"/>
    </location>
</feature>
<dbReference type="AlphaFoldDB" id="A0A8J6NCR2"/>
<reference evidence="2 3" key="1">
    <citation type="submission" date="2020-08" db="EMBL/GenBank/DDBJ databases">
        <title>Bridging the membrane lipid divide: bacteria of the FCB group superphylum have the potential to synthesize archaeal ether lipids.</title>
        <authorList>
            <person name="Villanueva L."/>
            <person name="Von Meijenfeldt F.A.B."/>
            <person name="Westbye A.B."/>
            <person name="Yadav S."/>
            <person name="Hopmans E.C."/>
            <person name="Dutilh B.E."/>
            <person name="Sinninghe Damste J.S."/>
        </authorList>
    </citation>
    <scope>NUCLEOTIDE SEQUENCE [LARGE SCALE GENOMIC DNA]</scope>
    <source>
        <strain evidence="2">NIOZ-UU47</strain>
    </source>
</reference>
<organism evidence="2 3">
    <name type="scientific">Candidatus Desulfobia pelagia</name>
    <dbReference type="NCBI Taxonomy" id="2841692"/>
    <lineage>
        <taxon>Bacteria</taxon>
        <taxon>Pseudomonadati</taxon>
        <taxon>Thermodesulfobacteriota</taxon>
        <taxon>Desulfobulbia</taxon>
        <taxon>Desulfobulbales</taxon>
        <taxon>Desulfobulbaceae</taxon>
        <taxon>Candidatus Desulfobia</taxon>
    </lineage>
</organism>
<dbReference type="InterPro" id="IPR025293">
    <property type="entry name" value="YfiR/HmsC-like"/>
</dbReference>
<dbReference type="Pfam" id="PF13689">
    <property type="entry name" value="DUF4154"/>
    <property type="match status" value="1"/>
</dbReference>
<sequence>MLRRTDIGLLMFMLLLSTGGPAFAAPEDEYALKAAFVLNFAKFTQWPDNSFTDTPDAFSLCVVGGKSLEAGFRTIEGKGVGGRSLQIDFIPEAGGFDRCNMLFVGGNMDRTALLRIFASVKEKPVLTIGEMPDFAKLGGVINFVSKEGKLRFEVNRETSLKQKVNISSRLLKLAIIVNGNE</sequence>
<dbReference type="Proteomes" id="UP000614424">
    <property type="component" value="Unassembled WGS sequence"/>
</dbReference>
<evidence type="ECO:0000313" key="3">
    <source>
        <dbReference type="Proteomes" id="UP000614424"/>
    </source>
</evidence>
<evidence type="ECO:0000313" key="2">
    <source>
        <dbReference type="EMBL" id="MBC8317202.1"/>
    </source>
</evidence>
<evidence type="ECO:0000256" key="1">
    <source>
        <dbReference type="SAM" id="SignalP"/>
    </source>
</evidence>
<proteinExistence type="predicted"/>